<dbReference type="PANTHER" id="PTHR16318:SF0">
    <property type="entry name" value="GAMMA-SECRETASE SUBUNIT PEN-2"/>
    <property type="match status" value="1"/>
</dbReference>
<feature type="transmembrane region" description="Helical" evidence="8">
    <location>
        <begin position="21"/>
        <end position="38"/>
    </location>
</feature>
<keyword evidence="10" id="KW-1185">Reference proteome</keyword>
<dbReference type="InterPro" id="IPR019379">
    <property type="entry name" value="Gamma_Secretase_Asp_P_PEN2"/>
</dbReference>
<dbReference type="Proteomes" id="UP001353858">
    <property type="component" value="Unassembled WGS sequence"/>
</dbReference>
<evidence type="ECO:0000313" key="10">
    <source>
        <dbReference type="Proteomes" id="UP001353858"/>
    </source>
</evidence>
<evidence type="ECO:0000256" key="3">
    <source>
        <dbReference type="ARBA" id="ARBA00018306"/>
    </source>
</evidence>
<keyword evidence="7 8" id="KW-0472">Membrane</keyword>
<gene>
    <name evidence="9" type="ORF">RN001_010702</name>
</gene>
<dbReference type="GO" id="GO:0007220">
    <property type="term" value="P:Notch receptor processing"/>
    <property type="evidence" value="ECO:0007669"/>
    <property type="project" value="TreeGrafter"/>
</dbReference>
<dbReference type="AlphaFoldDB" id="A0AAN7PAA5"/>
<evidence type="ECO:0000256" key="4">
    <source>
        <dbReference type="ARBA" id="ARBA00022692"/>
    </source>
</evidence>
<proteinExistence type="inferred from homology"/>
<protein>
    <recommendedName>
        <fullName evidence="3">Gamma-secretase subunit PEN-2</fullName>
    </recommendedName>
</protein>
<feature type="transmembrane region" description="Helical" evidence="8">
    <location>
        <begin position="58"/>
        <end position="78"/>
    </location>
</feature>
<evidence type="ECO:0000256" key="5">
    <source>
        <dbReference type="ARBA" id="ARBA00022976"/>
    </source>
</evidence>
<dbReference type="GO" id="GO:0007219">
    <property type="term" value="P:Notch signaling pathway"/>
    <property type="evidence" value="ECO:0007669"/>
    <property type="project" value="UniProtKB-KW"/>
</dbReference>
<dbReference type="EMBL" id="JARPUR010000004">
    <property type="protein sequence ID" value="KAK4878196.1"/>
    <property type="molecule type" value="Genomic_DNA"/>
</dbReference>
<dbReference type="Pfam" id="PF10251">
    <property type="entry name" value="PEN-2"/>
    <property type="match status" value="1"/>
</dbReference>
<comment type="subcellular location">
    <subcellularLocation>
        <location evidence="1">Membrane</location>
        <topology evidence="1">Multi-pass membrane protein</topology>
    </subcellularLocation>
</comment>
<dbReference type="GO" id="GO:0070765">
    <property type="term" value="C:gamma-secretase complex"/>
    <property type="evidence" value="ECO:0007669"/>
    <property type="project" value="TreeGrafter"/>
</dbReference>
<evidence type="ECO:0000256" key="2">
    <source>
        <dbReference type="ARBA" id="ARBA00009607"/>
    </source>
</evidence>
<accession>A0AAN7PAA5</accession>
<dbReference type="PANTHER" id="PTHR16318">
    <property type="entry name" value="GAMMA-SECRETASE SUBUNIT PEN-2"/>
    <property type="match status" value="1"/>
</dbReference>
<sequence>MDLTKMANDRKLYLCRRYFQAGFALLPFLWAVNSIWFFNEGFRKPEYEEQKQIRRYVIYSGIGTLIWAVLLLSWVITFQVNRASWGEFADNISFIIPVGMP</sequence>
<evidence type="ECO:0000256" key="8">
    <source>
        <dbReference type="SAM" id="Phobius"/>
    </source>
</evidence>
<evidence type="ECO:0000256" key="7">
    <source>
        <dbReference type="ARBA" id="ARBA00023136"/>
    </source>
</evidence>
<evidence type="ECO:0000256" key="6">
    <source>
        <dbReference type="ARBA" id="ARBA00022989"/>
    </source>
</evidence>
<comment type="similarity">
    <text evidence="2">Belongs to the PEN-2 family.</text>
</comment>
<name>A0AAN7PAA5_9COLE</name>
<comment type="caution">
    <text evidence="9">The sequence shown here is derived from an EMBL/GenBank/DDBJ whole genome shotgun (WGS) entry which is preliminary data.</text>
</comment>
<keyword evidence="6 8" id="KW-1133">Transmembrane helix</keyword>
<reference evidence="10" key="1">
    <citation type="submission" date="2023-01" db="EMBL/GenBank/DDBJ databases">
        <title>Key to firefly adult light organ development and bioluminescence: homeobox transcription factors regulate luciferase expression and transportation to peroxisome.</title>
        <authorList>
            <person name="Fu X."/>
        </authorList>
    </citation>
    <scope>NUCLEOTIDE SEQUENCE [LARGE SCALE GENOMIC DNA]</scope>
</reference>
<evidence type="ECO:0000256" key="1">
    <source>
        <dbReference type="ARBA" id="ARBA00004141"/>
    </source>
</evidence>
<keyword evidence="5" id="KW-0914">Notch signaling pathway</keyword>
<evidence type="ECO:0000313" key="9">
    <source>
        <dbReference type="EMBL" id="KAK4878196.1"/>
    </source>
</evidence>
<keyword evidence="4 8" id="KW-0812">Transmembrane</keyword>
<organism evidence="9 10">
    <name type="scientific">Aquatica leii</name>
    <dbReference type="NCBI Taxonomy" id="1421715"/>
    <lineage>
        <taxon>Eukaryota</taxon>
        <taxon>Metazoa</taxon>
        <taxon>Ecdysozoa</taxon>
        <taxon>Arthropoda</taxon>
        <taxon>Hexapoda</taxon>
        <taxon>Insecta</taxon>
        <taxon>Pterygota</taxon>
        <taxon>Neoptera</taxon>
        <taxon>Endopterygota</taxon>
        <taxon>Coleoptera</taxon>
        <taxon>Polyphaga</taxon>
        <taxon>Elateriformia</taxon>
        <taxon>Elateroidea</taxon>
        <taxon>Lampyridae</taxon>
        <taxon>Luciolinae</taxon>
        <taxon>Aquatica</taxon>
    </lineage>
</organism>